<name>A0A951USK3_9CYAN</name>
<evidence type="ECO:0000313" key="2">
    <source>
        <dbReference type="Proteomes" id="UP000729701"/>
    </source>
</evidence>
<dbReference type="Proteomes" id="UP000729701">
    <property type="component" value="Unassembled WGS sequence"/>
</dbReference>
<comment type="caution">
    <text evidence="1">The sequence shown here is derived from an EMBL/GenBank/DDBJ whole genome shotgun (WGS) entry which is preliminary data.</text>
</comment>
<protein>
    <submittedName>
        <fullName evidence="1">Uncharacterized protein</fullName>
    </submittedName>
</protein>
<proteinExistence type="predicted"/>
<organism evidence="1 2">
    <name type="scientific">Cyanomargarita calcarea GSE-NOS-MK-12-04C</name>
    <dbReference type="NCBI Taxonomy" id="2839659"/>
    <lineage>
        <taxon>Bacteria</taxon>
        <taxon>Bacillati</taxon>
        <taxon>Cyanobacteriota</taxon>
        <taxon>Cyanophyceae</taxon>
        <taxon>Nostocales</taxon>
        <taxon>Cyanomargaritaceae</taxon>
        <taxon>Cyanomargarita</taxon>
    </lineage>
</organism>
<reference evidence="1" key="1">
    <citation type="submission" date="2021-05" db="EMBL/GenBank/DDBJ databases">
        <authorList>
            <person name="Pietrasiak N."/>
            <person name="Ward R."/>
            <person name="Stajich J.E."/>
            <person name="Kurbessoian T."/>
        </authorList>
    </citation>
    <scope>NUCLEOTIDE SEQUENCE</scope>
    <source>
        <strain evidence="1">GSE-NOS-MK-12-04C</strain>
    </source>
</reference>
<reference evidence="1" key="2">
    <citation type="journal article" date="2022" name="Microbiol. Resour. Announc.">
        <title>Metagenome Sequencing to Explore Phylogenomics of Terrestrial Cyanobacteria.</title>
        <authorList>
            <person name="Ward R.D."/>
            <person name="Stajich J.E."/>
            <person name="Johansen J.R."/>
            <person name="Huntemann M."/>
            <person name="Clum A."/>
            <person name="Foster B."/>
            <person name="Foster B."/>
            <person name="Roux S."/>
            <person name="Palaniappan K."/>
            <person name="Varghese N."/>
            <person name="Mukherjee S."/>
            <person name="Reddy T.B.K."/>
            <person name="Daum C."/>
            <person name="Copeland A."/>
            <person name="Chen I.A."/>
            <person name="Ivanova N.N."/>
            <person name="Kyrpides N.C."/>
            <person name="Shapiro N."/>
            <person name="Eloe-Fadrosh E.A."/>
            <person name="Pietrasiak N."/>
        </authorList>
    </citation>
    <scope>NUCLEOTIDE SEQUENCE</scope>
    <source>
        <strain evidence="1">GSE-NOS-MK-12-04C</strain>
    </source>
</reference>
<dbReference type="AlphaFoldDB" id="A0A951USK3"/>
<gene>
    <name evidence="1" type="ORF">KME60_11420</name>
</gene>
<evidence type="ECO:0000313" key="1">
    <source>
        <dbReference type="EMBL" id="MBW4668009.1"/>
    </source>
</evidence>
<accession>A0A951USK3</accession>
<sequence length="66" mass="7602">MKQATIEALELAYLQLRRLCEDLYSASEIALDNDDFDDAVFLQSQADKLFEEAINLEYIISEQEAQ</sequence>
<dbReference type="EMBL" id="JAHHGZ010000010">
    <property type="protein sequence ID" value="MBW4668009.1"/>
    <property type="molecule type" value="Genomic_DNA"/>
</dbReference>